<name>A0A3T1DBP2_9BACL</name>
<dbReference type="RefSeq" id="WP_130614321.1">
    <property type="nucleotide sequence ID" value="NZ_AP019400.1"/>
</dbReference>
<reference evidence="3 4" key="1">
    <citation type="submission" date="2019-01" db="EMBL/GenBank/DDBJ databases">
        <title>Complete genome sequence of Cohnella hallensis HS21 isolated from Korean fir (Abies koreana) rhizospheric soil.</title>
        <authorList>
            <person name="Jiang L."/>
            <person name="Kang S.W."/>
            <person name="Kim S."/>
            <person name="Jung J."/>
            <person name="Kim C.Y."/>
            <person name="Kim D.H."/>
            <person name="Kim S.W."/>
            <person name="Lee J."/>
        </authorList>
    </citation>
    <scope>NUCLEOTIDE SEQUENCE [LARGE SCALE GENOMIC DNA]</scope>
    <source>
        <strain evidence="3 4">HS21</strain>
    </source>
</reference>
<dbReference type="GO" id="GO:0008080">
    <property type="term" value="F:N-acetyltransferase activity"/>
    <property type="evidence" value="ECO:0007669"/>
    <property type="project" value="InterPro"/>
</dbReference>
<dbReference type="KEGG" id="cohn:KCTCHS21_49500"/>
<dbReference type="PANTHER" id="PTHR13947:SF37">
    <property type="entry name" value="LD18367P"/>
    <property type="match status" value="1"/>
</dbReference>
<dbReference type="InterPro" id="IPR016181">
    <property type="entry name" value="Acyl_CoA_acyltransferase"/>
</dbReference>
<dbReference type="OrthoDB" id="9803233at2"/>
<dbReference type="AlphaFoldDB" id="A0A3T1DBP2"/>
<dbReference type="Pfam" id="PF00583">
    <property type="entry name" value="Acetyltransf_1"/>
    <property type="match status" value="1"/>
</dbReference>
<dbReference type="PROSITE" id="PS51186">
    <property type="entry name" value="GNAT"/>
    <property type="match status" value="1"/>
</dbReference>
<dbReference type="EMBL" id="AP019400">
    <property type="protein sequence ID" value="BBI35551.1"/>
    <property type="molecule type" value="Genomic_DNA"/>
</dbReference>
<feature type="domain" description="N-acetyltransferase" evidence="2">
    <location>
        <begin position="13"/>
        <end position="177"/>
    </location>
</feature>
<dbReference type="Gene3D" id="3.40.630.30">
    <property type="match status" value="1"/>
</dbReference>
<dbReference type="InterPro" id="IPR050769">
    <property type="entry name" value="NAT_camello-type"/>
</dbReference>
<evidence type="ECO:0000313" key="3">
    <source>
        <dbReference type="EMBL" id="BBI35551.1"/>
    </source>
</evidence>
<evidence type="ECO:0000313" key="4">
    <source>
        <dbReference type="Proteomes" id="UP000289856"/>
    </source>
</evidence>
<keyword evidence="1" id="KW-0808">Transferase</keyword>
<dbReference type="InterPro" id="IPR000182">
    <property type="entry name" value="GNAT_dom"/>
</dbReference>
<dbReference type="Proteomes" id="UP000289856">
    <property type="component" value="Chromosome"/>
</dbReference>
<dbReference type="SUPFAM" id="SSF55729">
    <property type="entry name" value="Acyl-CoA N-acyltransferases (Nat)"/>
    <property type="match status" value="1"/>
</dbReference>
<organism evidence="3 4">
    <name type="scientific">Cohnella abietis</name>
    <dbReference type="NCBI Taxonomy" id="2507935"/>
    <lineage>
        <taxon>Bacteria</taxon>
        <taxon>Bacillati</taxon>
        <taxon>Bacillota</taxon>
        <taxon>Bacilli</taxon>
        <taxon>Bacillales</taxon>
        <taxon>Paenibacillaceae</taxon>
        <taxon>Cohnella</taxon>
    </lineage>
</organism>
<dbReference type="CDD" id="cd04301">
    <property type="entry name" value="NAT_SF"/>
    <property type="match status" value="1"/>
</dbReference>
<keyword evidence="4" id="KW-1185">Reference proteome</keyword>
<evidence type="ECO:0000256" key="1">
    <source>
        <dbReference type="ARBA" id="ARBA00022679"/>
    </source>
</evidence>
<sequence>MLEWGDLMGTEGIYIRETEAGDLQEIEDVLLDAYGQYSQFLSQEHWTGYRDDILRQARESGAWRKFLAVSEEQIVGSVFLYGPSLTAEDVENGRAGAPFVRLLAVRPSARGKGVATALIQECARVSAAEGKDFLYLNTSDMMADAVRLYEQLGFVRVPEYETYKVGILVKCYKLDLQTTSLLHA</sequence>
<protein>
    <recommendedName>
        <fullName evidence="2">N-acetyltransferase domain-containing protein</fullName>
    </recommendedName>
</protein>
<dbReference type="PANTHER" id="PTHR13947">
    <property type="entry name" value="GNAT FAMILY N-ACETYLTRANSFERASE"/>
    <property type="match status" value="1"/>
</dbReference>
<accession>A0A3T1DBP2</accession>
<evidence type="ECO:0000259" key="2">
    <source>
        <dbReference type="PROSITE" id="PS51186"/>
    </source>
</evidence>
<gene>
    <name evidence="3" type="ORF">KCTCHS21_49500</name>
</gene>
<proteinExistence type="predicted"/>